<dbReference type="InterPro" id="IPR002123">
    <property type="entry name" value="Plipid/glycerol_acylTrfase"/>
</dbReference>
<dbReference type="SUPFAM" id="SSF69593">
    <property type="entry name" value="Glycerol-3-phosphate (1)-acyltransferase"/>
    <property type="match status" value="1"/>
</dbReference>
<feature type="domain" description="Phospholipid/glycerol acyltransferase" evidence="6">
    <location>
        <begin position="75"/>
        <end position="187"/>
    </location>
</feature>
<protein>
    <submittedName>
        <fullName evidence="7">Acyl-phosphate glycerol 3-phosphate acyltransferase</fullName>
    </submittedName>
</protein>
<reference evidence="9 10" key="1">
    <citation type="submission" date="2016-09" db="EMBL/GenBank/DDBJ databases">
        <title>Chromobacterium muskegensis sp. nov., an insecticidal bacterium isolated from Sphagnum bogs.</title>
        <authorList>
            <person name="Sparks M.E."/>
            <person name="Blackburn M.B."/>
            <person name="Gundersen-Rindal D.E."/>
            <person name="Mitchell A."/>
            <person name="Farrar R."/>
            <person name="Kuhar D."/>
        </authorList>
    </citation>
    <scope>NUCLEOTIDE SEQUENCE [LARGE SCALE GENOMIC DNA]</scope>
    <source>
        <strain evidence="8 10">14B-1</strain>
        <strain evidence="7 9">37-2</strain>
    </source>
</reference>
<dbReference type="GO" id="GO:0003841">
    <property type="term" value="F:1-acylglycerol-3-phosphate O-acyltransferase activity"/>
    <property type="evidence" value="ECO:0007669"/>
    <property type="project" value="TreeGrafter"/>
</dbReference>
<dbReference type="Pfam" id="PF01553">
    <property type="entry name" value="Acyltransferase"/>
    <property type="match status" value="1"/>
</dbReference>
<dbReference type="OrthoDB" id="9806880at2"/>
<evidence type="ECO:0000313" key="10">
    <source>
        <dbReference type="Proteomes" id="UP000180280"/>
    </source>
</evidence>
<evidence type="ECO:0000313" key="8">
    <source>
        <dbReference type="EMBL" id="OHX18162.1"/>
    </source>
</evidence>
<evidence type="ECO:0000313" key="9">
    <source>
        <dbReference type="Proteomes" id="UP000180088"/>
    </source>
</evidence>
<keyword evidence="10" id="KW-1185">Reference proteome</keyword>
<dbReference type="CDD" id="cd07989">
    <property type="entry name" value="LPLAT_AGPAT-like"/>
    <property type="match status" value="1"/>
</dbReference>
<dbReference type="STRING" id="1903179.BI347_09895"/>
<evidence type="ECO:0000259" key="6">
    <source>
        <dbReference type="SMART" id="SM00563"/>
    </source>
</evidence>
<evidence type="ECO:0000256" key="2">
    <source>
        <dbReference type="ARBA" id="ARBA00022516"/>
    </source>
</evidence>
<dbReference type="EMBL" id="MKCS01000001">
    <property type="protein sequence ID" value="OHX13786.1"/>
    <property type="molecule type" value="Genomic_DNA"/>
</dbReference>
<dbReference type="GO" id="GO:0006654">
    <property type="term" value="P:phosphatidic acid biosynthetic process"/>
    <property type="evidence" value="ECO:0007669"/>
    <property type="project" value="TreeGrafter"/>
</dbReference>
<dbReference type="PANTHER" id="PTHR10434">
    <property type="entry name" value="1-ACYL-SN-GLYCEROL-3-PHOSPHATE ACYLTRANSFERASE"/>
    <property type="match status" value="1"/>
</dbReference>
<name>A0A1S1X3G5_9NEIS</name>
<evidence type="ECO:0000256" key="5">
    <source>
        <dbReference type="ARBA" id="ARBA00023315"/>
    </source>
</evidence>
<evidence type="ECO:0000256" key="4">
    <source>
        <dbReference type="ARBA" id="ARBA00023098"/>
    </source>
</evidence>
<dbReference type="RefSeq" id="WP_071114375.1">
    <property type="nucleotide sequence ID" value="NZ_MKCS01000001.1"/>
</dbReference>
<sequence>MKSPATTSFPTRCGRVLRLLGHLAIGVFIVATRYSRLAQAERAVVTRRWAQHALKILGVSIKVQGVNPGFYPPNTLLVANHVSWLDIAVLNSCTVSRFVAKREIRNWPLIGWLAYVAGTLFIDRGNRRDASRINQILADAMGNGGCMAVFPESTTSDGSGLLPFKASLFEAALLSGGTVQPVSLRYQRPDGSLLLEAAYIGQISLFESIGRVLSVPQIEVEICYGQPLRAGDAGLDNRFLLAEQARREVARGLRIALEDSPQPNSSSEEKSQA</sequence>
<dbReference type="SMART" id="SM00563">
    <property type="entry name" value="PlsC"/>
    <property type="match status" value="1"/>
</dbReference>
<evidence type="ECO:0000256" key="1">
    <source>
        <dbReference type="ARBA" id="ARBA00005189"/>
    </source>
</evidence>
<dbReference type="PANTHER" id="PTHR10434:SF64">
    <property type="entry name" value="1-ACYL-SN-GLYCEROL-3-PHOSPHATE ACYLTRANSFERASE-RELATED"/>
    <property type="match status" value="1"/>
</dbReference>
<organism evidence="7 9">
    <name type="scientific">Chromobacterium sphagni</name>
    <dbReference type="NCBI Taxonomy" id="1903179"/>
    <lineage>
        <taxon>Bacteria</taxon>
        <taxon>Pseudomonadati</taxon>
        <taxon>Pseudomonadota</taxon>
        <taxon>Betaproteobacteria</taxon>
        <taxon>Neisseriales</taxon>
        <taxon>Chromobacteriaceae</taxon>
        <taxon>Chromobacterium</taxon>
    </lineage>
</organism>
<dbReference type="AlphaFoldDB" id="A0A1S1X3G5"/>
<accession>A0A1S1X3G5</accession>
<dbReference type="Proteomes" id="UP000180280">
    <property type="component" value="Unassembled WGS sequence"/>
</dbReference>
<gene>
    <name evidence="8" type="ORF">BI344_11615</name>
    <name evidence="7" type="ORF">BI347_09895</name>
</gene>
<evidence type="ECO:0000313" key="7">
    <source>
        <dbReference type="EMBL" id="OHX13786.1"/>
    </source>
</evidence>
<dbReference type="Proteomes" id="UP000180088">
    <property type="component" value="Unassembled WGS sequence"/>
</dbReference>
<keyword evidence="5 7" id="KW-0012">Acyltransferase</keyword>
<comment type="caution">
    <text evidence="7">The sequence shown here is derived from an EMBL/GenBank/DDBJ whole genome shotgun (WGS) entry which is preliminary data.</text>
</comment>
<keyword evidence="4" id="KW-0443">Lipid metabolism</keyword>
<keyword evidence="3" id="KW-0808">Transferase</keyword>
<dbReference type="EMBL" id="MKCT01000061">
    <property type="protein sequence ID" value="OHX18162.1"/>
    <property type="molecule type" value="Genomic_DNA"/>
</dbReference>
<proteinExistence type="predicted"/>
<evidence type="ECO:0000256" key="3">
    <source>
        <dbReference type="ARBA" id="ARBA00022679"/>
    </source>
</evidence>
<keyword evidence="2" id="KW-0444">Lipid biosynthesis</keyword>
<comment type="pathway">
    <text evidence="1">Lipid metabolism.</text>
</comment>